<protein>
    <submittedName>
        <fullName evidence="2">DUF4386 domain-containing protein</fullName>
    </submittedName>
</protein>
<evidence type="ECO:0000313" key="2">
    <source>
        <dbReference type="EMBL" id="WOK07807.1"/>
    </source>
</evidence>
<evidence type="ECO:0000313" key="3">
    <source>
        <dbReference type="Proteomes" id="UP001302349"/>
    </source>
</evidence>
<keyword evidence="1" id="KW-0812">Transmembrane</keyword>
<feature type="transmembrane region" description="Helical" evidence="1">
    <location>
        <begin position="166"/>
        <end position="185"/>
    </location>
</feature>
<feature type="transmembrane region" description="Helical" evidence="1">
    <location>
        <begin position="9"/>
        <end position="30"/>
    </location>
</feature>
<dbReference type="Proteomes" id="UP001302349">
    <property type="component" value="Chromosome"/>
</dbReference>
<gene>
    <name evidence="2" type="ORF">RT717_04100</name>
</gene>
<feature type="transmembrane region" description="Helical" evidence="1">
    <location>
        <begin position="191"/>
        <end position="216"/>
    </location>
</feature>
<dbReference type="Pfam" id="PF14329">
    <property type="entry name" value="DUF4386"/>
    <property type="match status" value="1"/>
</dbReference>
<reference evidence="2 3" key="1">
    <citation type="journal article" date="2023" name="Microbiol. Resour. Announc.">
        <title>Complete Genome Sequence of Imperialibacter roseus strain P4T.</title>
        <authorList>
            <person name="Tizabi D.R."/>
            <person name="Bachvaroff T."/>
            <person name="Hill R.T."/>
        </authorList>
    </citation>
    <scope>NUCLEOTIDE SEQUENCE [LARGE SCALE GENOMIC DNA]</scope>
    <source>
        <strain evidence="2 3">P4T</strain>
    </source>
</reference>
<feature type="transmembrane region" description="Helical" evidence="1">
    <location>
        <begin position="96"/>
        <end position="115"/>
    </location>
</feature>
<feature type="transmembrane region" description="Helical" evidence="1">
    <location>
        <begin position="135"/>
        <end position="154"/>
    </location>
</feature>
<name>A0ABZ0IVZ1_9BACT</name>
<proteinExistence type="predicted"/>
<feature type="transmembrane region" description="Helical" evidence="1">
    <location>
        <begin position="50"/>
        <end position="76"/>
    </location>
</feature>
<dbReference type="InterPro" id="IPR025495">
    <property type="entry name" value="DUF4386"/>
</dbReference>
<keyword evidence="1" id="KW-0472">Membrane</keyword>
<keyword evidence="1" id="KW-1133">Transmembrane helix</keyword>
<dbReference type="RefSeq" id="WP_317490459.1">
    <property type="nucleotide sequence ID" value="NZ_CP136051.1"/>
</dbReference>
<accession>A0ABZ0IVZ1</accession>
<sequence>MENSNRKDAIVAGVSLIIMALAAGYAYGYVQSKLIVVGNPAATLTNLNSATGLFGSGVIGWMIILITDLLVAWSLYRFFAQVDARIALATGVVRAVYSAILAFAIFHLAGVWQMLFSANQDAVALMNLVAGFEKYWSLGLILFGVHLLGLGYLSLKSSTVPKWMGWSLYVAGLSYMAIHGAKAIAPQAYDAIAMAEIILGAPMAVAELALAVWLVWKGGKPRR</sequence>
<dbReference type="EMBL" id="CP136051">
    <property type="protein sequence ID" value="WOK07807.1"/>
    <property type="molecule type" value="Genomic_DNA"/>
</dbReference>
<keyword evidence="3" id="KW-1185">Reference proteome</keyword>
<organism evidence="2 3">
    <name type="scientific">Imperialibacter roseus</name>
    <dbReference type="NCBI Taxonomy" id="1324217"/>
    <lineage>
        <taxon>Bacteria</taxon>
        <taxon>Pseudomonadati</taxon>
        <taxon>Bacteroidota</taxon>
        <taxon>Cytophagia</taxon>
        <taxon>Cytophagales</taxon>
        <taxon>Flammeovirgaceae</taxon>
        <taxon>Imperialibacter</taxon>
    </lineage>
</organism>
<evidence type="ECO:0000256" key="1">
    <source>
        <dbReference type="SAM" id="Phobius"/>
    </source>
</evidence>